<evidence type="ECO:0000313" key="3">
    <source>
        <dbReference type="EMBL" id="VFJ12923.1"/>
    </source>
</evidence>
<keyword evidence="4" id="KW-1185">Reference proteome</keyword>
<keyword evidence="3" id="KW-0560">Oxidoreductase</keyword>
<feature type="domain" description="NADPH-dependent FMN reductase-like" evidence="2">
    <location>
        <begin position="22"/>
        <end position="153"/>
    </location>
</feature>
<dbReference type="SUPFAM" id="SSF52218">
    <property type="entry name" value="Flavoproteins"/>
    <property type="match status" value="1"/>
</dbReference>
<proteinExistence type="inferred from homology"/>
<dbReference type="Proteomes" id="UP000294299">
    <property type="component" value="Chromosome NFRAN"/>
</dbReference>
<dbReference type="OrthoDB" id="9059at2157"/>
<dbReference type="InterPro" id="IPR050712">
    <property type="entry name" value="NAD(P)H-dep_reductase"/>
</dbReference>
<evidence type="ECO:0000313" key="4">
    <source>
        <dbReference type="Proteomes" id="UP000294299"/>
    </source>
</evidence>
<dbReference type="RefSeq" id="WP_145987994.1">
    <property type="nucleotide sequence ID" value="NZ_LR216287.1"/>
</dbReference>
<dbReference type="EMBL" id="LR216287">
    <property type="protein sequence ID" value="VFJ12923.1"/>
    <property type="molecule type" value="Genomic_DNA"/>
</dbReference>
<dbReference type="GO" id="GO:0005829">
    <property type="term" value="C:cytosol"/>
    <property type="evidence" value="ECO:0007669"/>
    <property type="project" value="TreeGrafter"/>
</dbReference>
<sequence length="214" mass="24336">MNKKITDLNSRNDKSGNPYALKVLGIGSSMRRESFGTETLRIVLKKVGENGAKPQLLNMFENPLPIYSPENDKDNPNIRKATDLVNWADAFIIATPDYHGSMAGSLKNFLDYFWSEFAGKTFGYICSSHEKGLTVMDQMRTAIRQCYGWSLPYGISINSSTDFNERRQIINKQLVKRIDIFARDLVVYGSLINGQFKRDLNSTIGNSYAVHYRR</sequence>
<dbReference type="GeneID" id="39420113"/>
<organism evidence="3 4">
    <name type="scientific">Candidatus Nitrosocosmicus franklandianus</name>
    <dbReference type="NCBI Taxonomy" id="1798806"/>
    <lineage>
        <taxon>Archaea</taxon>
        <taxon>Nitrososphaerota</taxon>
        <taxon>Nitrososphaeria</taxon>
        <taxon>Nitrososphaerales</taxon>
        <taxon>Nitrososphaeraceae</taxon>
        <taxon>Candidatus Nitrosocosmicus</taxon>
    </lineage>
</organism>
<dbReference type="GO" id="GO:0010181">
    <property type="term" value="F:FMN binding"/>
    <property type="evidence" value="ECO:0007669"/>
    <property type="project" value="TreeGrafter"/>
</dbReference>
<comment type="similarity">
    <text evidence="1">Belongs to the SsuE family. Isf subfamily.</text>
</comment>
<reference evidence="3 4" key="1">
    <citation type="submission" date="2019-02" db="EMBL/GenBank/DDBJ databases">
        <authorList>
            <person name="Lehtovirta-Morley E L."/>
        </authorList>
    </citation>
    <scope>NUCLEOTIDE SEQUENCE [LARGE SCALE GENOMIC DNA]</scope>
    <source>
        <strain evidence="3">NFRAN1</strain>
    </source>
</reference>
<dbReference type="Gene3D" id="3.40.50.360">
    <property type="match status" value="1"/>
</dbReference>
<dbReference type="PANTHER" id="PTHR30543:SF21">
    <property type="entry name" value="NAD(P)H-DEPENDENT FMN REDUCTASE LOT6"/>
    <property type="match status" value="1"/>
</dbReference>
<name>A0A484I846_9ARCH</name>
<dbReference type="InterPro" id="IPR005025">
    <property type="entry name" value="FMN_Rdtase-like_dom"/>
</dbReference>
<dbReference type="Pfam" id="PF03358">
    <property type="entry name" value="FMN_red"/>
    <property type="match status" value="1"/>
</dbReference>
<dbReference type="KEGG" id="nfn:NFRAN_0601"/>
<dbReference type="PANTHER" id="PTHR30543">
    <property type="entry name" value="CHROMATE REDUCTASE"/>
    <property type="match status" value="1"/>
</dbReference>
<evidence type="ECO:0000256" key="1">
    <source>
        <dbReference type="ARBA" id="ARBA00038292"/>
    </source>
</evidence>
<dbReference type="AlphaFoldDB" id="A0A484I846"/>
<dbReference type="EC" id="1.7.1.6" evidence="3"/>
<gene>
    <name evidence="3" type="primary">azr</name>
    <name evidence="3" type="ORF">NFRAN_0601</name>
</gene>
<dbReference type="InterPro" id="IPR029039">
    <property type="entry name" value="Flavoprotein-like_sf"/>
</dbReference>
<evidence type="ECO:0000259" key="2">
    <source>
        <dbReference type="Pfam" id="PF03358"/>
    </source>
</evidence>
<protein>
    <submittedName>
        <fullName evidence="3">NADPH azoreductase</fullName>
        <ecNumber evidence="3">1.7.1.6</ecNumber>
    </submittedName>
</protein>
<accession>A0A484I846</accession>
<dbReference type="GO" id="GO:0050446">
    <property type="term" value="F:azobenzene reductase (NADP+) activity"/>
    <property type="evidence" value="ECO:0007669"/>
    <property type="project" value="UniProtKB-EC"/>
</dbReference>